<dbReference type="Pfam" id="PF00474">
    <property type="entry name" value="SSF"/>
    <property type="match status" value="1"/>
</dbReference>
<feature type="transmembrane region" description="Helical" evidence="8">
    <location>
        <begin position="425"/>
        <end position="446"/>
    </location>
</feature>
<evidence type="ECO:0000256" key="3">
    <source>
        <dbReference type="ARBA" id="ARBA00022448"/>
    </source>
</evidence>
<comment type="similarity">
    <text evidence="2 7">Belongs to the sodium:solute symporter (SSF) (TC 2.A.21) family.</text>
</comment>
<dbReference type="AlphaFoldDB" id="A0A319CHX5"/>
<keyword evidence="3" id="KW-0813">Transport</keyword>
<accession>A0A319CHX5</accession>
<dbReference type="RefSeq" id="XP_025488483.1">
    <property type="nucleotide sequence ID" value="XM_025641008.1"/>
</dbReference>
<feature type="transmembrane region" description="Helical" evidence="8">
    <location>
        <begin position="168"/>
        <end position="187"/>
    </location>
</feature>
<evidence type="ECO:0000256" key="6">
    <source>
        <dbReference type="ARBA" id="ARBA00023136"/>
    </source>
</evidence>
<dbReference type="FunFam" id="1.20.1730.10:FF:000006">
    <property type="entry name" value="Urea active transporter"/>
    <property type="match status" value="1"/>
</dbReference>
<dbReference type="InterPro" id="IPR001734">
    <property type="entry name" value="Na/solute_symporter"/>
</dbReference>
<dbReference type="OrthoDB" id="6132759at2759"/>
<sequence length="690" mass="74314">MPSDTVSFTAPLSQGFGYGIIVGLGFAFALLMIFITWALKRYQHEVQTSEMFSTAGRSVKSGLVAAAVVSSWTWAATLLQSSTVAYEYGISGPFFYASGATVQIILFATLAIELKRRAPNAHTFLEAIRARYGTTVHIVFTVFCVMTNILVTSMLLTGGSAVMTSLTGVHTVAACFLLPIGVVLYTLFGGIKATFITDYMHTVVIIVVIFIFAFSAYATNDKLGSPGAVYEALVAASNRHPVEGNAEGSYLTMRSKEGGIFWVINLVGNFGTVFLDNGYYNKAIAASPVHAFPGYVIGGLCWFAIPWLCASTMGMTALALEGTQRLSSSDVSAGLVLPFAAVKLLGYSGAVCTTIMIFMAVTSAFSAQLIAVSSIFTYDIYQGYINPEAKGKRLVWISHMTCVVWAIVMAAFSTGLYYAGISMGYLYLLMGVIISSAVFPGAMTLVWKHQNWIAAAVSPPLGLAVSLIAWLVTAKKEYGVLTVTTTGSNYPMLAGNVAALLSPMIFSPVLTLIFGSQNYDYESMRTIRKVDDTDVAAHVDLEQIPGEVAARTAAQEEEETRKLNRAAFYSRTLTVVMVVCFLLLWPVPMYGSAYVFSKKFFTGWIVVGLLWLFCTTFGVVVFPLYEGRKSMVRTVRLMTLDLMGRGGARRRPIEGEVVVTTPAAGTGSETVSGVQTPVYAGEKGVVEGGK</sequence>
<dbReference type="GeneID" id="37143750"/>
<dbReference type="PANTHER" id="PTHR46154:SF4">
    <property type="entry name" value="UREA ACTIVE TRANSPORTER"/>
    <property type="match status" value="1"/>
</dbReference>
<feature type="transmembrane region" description="Helical" evidence="8">
    <location>
        <begin position="453"/>
        <end position="473"/>
    </location>
</feature>
<feature type="transmembrane region" description="Helical" evidence="8">
    <location>
        <begin position="493"/>
        <end position="515"/>
    </location>
</feature>
<feature type="transmembrane region" description="Helical" evidence="8">
    <location>
        <begin position="600"/>
        <end position="625"/>
    </location>
</feature>
<dbReference type="CDD" id="cd11476">
    <property type="entry name" value="SLC5sbd_DUR3"/>
    <property type="match status" value="1"/>
</dbReference>
<evidence type="ECO:0000313" key="9">
    <source>
        <dbReference type="EMBL" id="PYH78283.1"/>
    </source>
</evidence>
<dbReference type="InterPro" id="IPR031155">
    <property type="entry name" value="DUR"/>
</dbReference>
<feature type="transmembrane region" description="Helical" evidence="8">
    <location>
        <begin position="344"/>
        <end position="373"/>
    </location>
</feature>
<keyword evidence="5 8" id="KW-1133">Transmembrane helix</keyword>
<evidence type="ECO:0000256" key="5">
    <source>
        <dbReference type="ARBA" id="ARBA00022989"/>
    </source>
</evidence>
<feature type="transmembrane region" description="Helical" evidence="8">
    <location>
        <begin position="292"/>
        <end position="320"/>
    </location>
</feature>
<dbReference type="STRING" id="1448315.A0A319CHX5"/>
<feature type="transmembrane region" description="Helical" evidence="8">
    <location>
        <begin position="568"/>
        <end position="588"/>
    </location>
</feature>
<dbReference type="EMBL" id="KZ821731">
    <property type="protein sequence ID" value="PYH78283.1"/>
    <property type="molecule type" value="Genomic_DNA"/>
</dbReference>
<dbReference type="Proteomes" id="UP000248340">
    <property type="component" value="Unassembled WGS sequence"/>
</dbReference>
<dbReference type="GO" id="GO:0005886">
    <property type="term" value="C:plasma membrane"/>
    <property type="evidence" value="ECO:0007669"/>
    <property type="project" value="TreeGrafter"/>
</dbReference>
<dbReference type="GO" id="GO:0015204">
    <property type="term" value="F:urea transmembrane transporter activity"/>
    <property type="evidence" value="ECO:0007669"/>
    <property type="project" value="InterPro"/>
</dbReference>
<dbReference type="Gene3D" id="1.20.1730.10">
    <property type="entry name" value="Sodium/glucose cotransporter"/>
    <property type="match status" value="1"/>
</dbReference>
<feature type="transmembrane region" description="Helical" evidence="8">
    <location>
        <begin position="135"/>
        <end position="156"/>
    </location>
</feature>
<dbReference type="GO" id="GO:0015489">
    <property type="term" value="F:putrescine transmembrane transporter activity"/>
    <property type="evidence" value="ECO:0007669"/>
    <property type="project" value="TreeGrafter"/>
</dbReference>
<feature type="transmembrane region" description="Helical" evidence="8">
    <location>
        <begin position="16"/>
        <end position="39"/>
    </location>
</feature>
<feature type="transmembrane region" description="Helical" evidence="8">
    <location>
        <begin position="94"/>
        <end position="114"/>
    </location>
</feature>
<proteinExistence type="inferred from homology"/>
<dbReference type="GO" id="GO:0015606">
    <property type="term" value="F:spermidine transmembrane transporter activity"/>
    <property type="evidence" value="ECO:0007669"/>
    <property type="project" value="TreeGrafter"/>
</dbReference>
<keyword evidence="4 8" id="KW-0812">Transmembrane</keyword>
<feature type="transmembrane region" description="Helical" evidence="8">
    <location>
        <begin position="59"/>
        <end position="79"/>
    </location>
</feature>
<evidence type="ECO:0000256" key="8">
    <source>
        <dbReference type="SAM" id="Phobius"/>
    </source>
</evidence>
<evidence type="ECO:0000256" key="7">
    <source>
        <dbReference type="RuleBase" id="RU362091"/>
    </source>
</evidence>
<dbReference type="NCBIfam" id="TIGR00813">
    <property type="entry name" value="sss"/>
    <property type="match status" value="1"/>
</dbReference>
<reference evidence="9 10" key="1">
    <citation type="submission" date="2016-12" db="EMBL/GenBank/DDBJ databases">
        <title>The genomes of Aspergillus section Nigri reveals drivers in fungal speciation.</title>
        <authorList>
            <consortium name="DOE Joint Genome Institute"/>
            <person name="Vesth T.C."/>
            <person name="Nybo J."/>
            <person name="Theobald S."/>
            <person name="Brandl J."/>
            <person name="Frisvad J.C."/>
            <person name="Nielsen K.F."/>
            <person name="Lyhne E.K."/>
            <person name="Kogle M.E."/>
            <person name="Kuo A."/>
            <person name="Riley R."/>
            <person name="Clum A."/>
            <person name="Nolan M."/>
            <person name="Lipzen A."/>
            <person name="Salamov A."/>
            <person name="Henrissat B."/>
            <person name="Wiebenga A."/>
            <person name="De Vries R.P."/>
            <person name="Grigoriev I.V."/>
            <person name="Mortensen U.H."/>
            <person name="Andersen M.R."/>
            <person name="Baker S.E."/>
        </authorList>
    </citation>
    <scope>NUCLEOTIDE SEQUENCE [LARGE SCALE GENOMIC DNA]</scope>
    <source>
        <strain evidence="9 10">CBS 121591</strain>
    </source>
</reference>
<organism evidence="9 10">
    <name type="scientific">Aspergillus uvarum CBS 121591</name>
    <dbReference type="NCBI Taxonomy" id="1448315"/>
    <lineage>
        <taxon>Eukaryota</taxon>
        <taxon>Fungi</taxon>
        <taxon>Dikarya</taxon>
        <taxon>Ascomycota</taxon>
        <taxon>Pezizomycotina</taxon>
        <taxon>Eurotiomycetes</taxon>
        <taxon>Eurotiomycetidae</taxon>
        <taxon>Eurotiales</taxon>
        <taxon>Aspergillaceae</taxon>
        <taxon>Aspergillus</taxon>
        <taxon>Aspergillus subgen. Circumdati</taxon>
    </lineage>
</organism>
<keyword evidence="10" id="KW-1185">Reference proteome</keyword>
<protein>
    <submittedName>
        <fullName evidence="9">Urea transporter</fullName>
    </submittedName>
</protein>
<dbReference type="VEuPathDB" id="FungiDB:BO82DRAFT_435211"/>
<keyword evidence="6 8" id="KW-0472">Membrane</keyword>
<dbReference type="PROSITE" id="PS50283">
    <property type="entry name" value="NA_SOLUT_SYMP_3"/>
    <property type="match status" value="1"/>
</dbReference>
<name>A0A319CHX5_9EURO</name>
<feature type="transmembrane region" description="Helical" evidence="8">
    <location>
        <begin position="259"/>
        <end position="280"/>
    </location>
</feature>
<evidence type="ECO:0000256" key="1">
    <source>
        <dbReference type="ARBA" id="ARBA00004141"/>
    </source>
</evidence>
<evidence type="ECO:0000313" key="10">
    <source>
        <dbReference type="Proteomes" id="UP000248340"/>
    </source>
</evidence>
<dbReference type="PANTHER" id="PTHR46154">
    <property type="match status" value="1"/>
</dbReference>
<gene>
    <name evidence="9" type="ORF">BO82DRAFT_435211</name>
</gene>
<evidence type="ECO:0000256" key="2">
    <source>
        <dbReference type="ARBA" id="ARBA00006434"/>
    </source>
</evidence>
<feature type="transmembrane region" description="Helical" evidence="8">
    <location>
        <begin position="394"/>
        <end position="419"/>
    </location>
</feature>
<comment type="subcellular location">
    <subcellularLocation>
        <location evidence="1">Membrane</location>
        <topology evidence="1">Multi-pass membrane protein</topology>
    </subcellularLocation>
</comment>
<evidence type="ECO:0000256" key="4">
    <source>
        <dbReference type="ARBA" id="ARBA00022692"/>
    </source>
</evidence>
<dbReference type="InterPro" id="IPR038377">
    <property type="entry name" value="Na/Glc_symporter_sf"/>
</dbReference>
<feature type="transmembrane region" description="Helical" evidence="8">
    <location>
        <begin position="199"/>
        <end position="218"/>
    </location>
</feature>